<dbReference type="PROSITE" id="PS51459">
    <property type="entry name" value="FIDO"/>
    <property type="match status" value="1"/>
</dbReference>
<dbReference type="EMBL" id="SNYN01000011">
    <property type="protein sequence ID" value="TDQ51487.1"/>
    <property type="molecule type" value="Genomic_DNA"/>
</dbReference>
<dbReference type="Gene3D" id="1.20.120.1870">
    <property type="entry name" value="Fic/DOC protein, Fido domain"/>
    <property type="match status" value="1"/>
</dbReference>
<dbReference type="PANTHER" id="PTHR39426">
    <property type="entry name" value="HOMOLOGY TO DEATH-ON-CURING PROTEIN OF PHAGE P1"/>
    <property type="match status" value="1"/>
</dbReference>
<dbReference type="InterPro" id="IPR006440">
    <property type="entry name" value="Doc"/>
</dbReference>
<dbReference type="InterPro" id="IPR053737">
    <property type="entry name" value="Type_II_TA_Toxin"/>
</dbReference>
<gene>
    <name evidence="2" type="ORF">EV190_11191</name>
</gene>
<organism evidence="2 3">
    <name type="scientific">Actinorugispora endophytica</name>
    <dbReference type="NCBI Taxonomy" id="1605990"/>
    <lineage>
        <taxon>Bacteria</taxon>
        <taxon>Bacillati</taxon>
        <taxon>Actinomycetota</taxon>
        <taxon>Actinomycetes</taxon>
        <taxon>Streptosporangiales</taxon>
        <taxon>Nocardiopsidaceae</taxon>
        <taxon>Actinorugispora</taxon>
    </lineage>
</organism>
<dbReference type="InterPro" id="IPR003812">
    <property type="entry name" value="Fido"/>
</dbReference>
<name>A0A4V3D8E9_9ACTN</name>
<proteinExistence type="predicted"/>
<dbReference type="RefSeq" id="WP_133742149.1">
    <property type="nucleotide sequence ID" value="NZ_SNYN01000011.1"/>
</dbReference>
<evidence type="ECO:0000259" key="1">
    <source>
        <dbReference type="PROSITE" id="PS51459"/>
    </source>
</evidence>
<feature type="domain" description="Fido" evidence="1">
    <location>
        <begin position="6"/>
        <end position="122"/>
    </location>
</feature>
<dbReference type="Pfam" id="PF02661">
    <property type="entry name" value="Fic"/>
    <property type="match status" value="1"/>
</dbReference>
<dbReference type="InterPro" id="IPR036597">
    <property type="entry name" value="Fido-like_dom_sf"/>
</dbReference>
<dbReference type="AlphaFoldDB" id="A0A4V3D8E9"/>
<dbReference type="OrthoDB" id="9802752at2"/>
<evidence type="ECO:0000313" key="3">
    <source>
        <dbReference type="Proteomes" id="UP000295281"/>
    </source>
</evidence>
<comment type="caution">
    <text evidence="2">The sequence shown here is derived from an EMBL/GenBank/DDBJ whole genome shotgun (WGS) entry which is preliminary data.</text>
</comment>
<dbReference type="SUPFAM" id="SSF140931">
    <property type="entry name" value="Fic-like"/>
    <property type="match status" value="1"/>
</dbReference>
<dbReference type="PANTHER" id="PTHR39426:SF1">
    <property type="entry name" value="HOMOLOGY TO DEATH-ON-CURING PROTEIN OF PHAGE P1"/>
    <property type="match status" value="1"/>
</dbReference>
<dbReference type="Proteomes" id="UP000295281">
    <property type="component" value="Unassembled WGS sequence"/>
</dbReference>
<reference evidence="2 3" key="1">
    <citation type="submission" date="2019-03" db="EMBL/GenBank/DDBJ databases">
        <title>Genomic Encyclopedia of Type Strains, Phase IV (KMG-IV): sequencing the most valuable type-strain genomes for metagenomic binning, comparative biology and taxonomic classification.</title>
        <authorList>
            <person name="Goeker M."/>
        </authorList>
    </citation>
    <scope>NUCLEOTIDE SEQUENCE [LARGE SCALE GENOMIC DNA]</scope>
    <source>
        <strain evidence="2 3">DSM 46770</strain>
    </source>
</reference>
<keyword evidence="3" id="KW-1185">Reference proteome</keyword>
<dbReference type="NCBIfam" id="TIGR01550">
    <property type="entry name" value="DOC_P1"/>
    <property type="match status" value="1"/>
</dbReference>
<evidence type="ECO:0000313" key="2">
    <source>
        <dbReference type="EMBL" id="TDQ51487.1"/>
    </source>
</evidence>
<protein>
    <submittedName>
        <fullName evidence="2">Death-on-curing protein</fullName>
    </submittedName>
</protein>
<dbReference type="GO" id="GO:0016301">
    <property type="term" value="F:kinase activity"/>
    <property type="evidence" value="ECO:0007669"/>
    <property type="project" value="InterPro"/>
</dbReference>
<sequence length="124" mass="13467">MSVRYVTLEQALQIAAIACGAPPQVRDLGLVDSAVHRPRAQMFGEEAYPGLFEKAAALLQSLAVNHPLVDGNKRTAWLVMTVFLRKNGVRIGPTDDQAYDFVIAVCTGELSGVEEISKVLKGWV</sequence>
<accession>A0A4V3D8E9</accession>